<sequence>MRCITMKTTKEAVIKATSDLADEKGLNNVSLKAVAQKLNIRTPSLYNHIESLDNLLLEVAHNGMRDMNERMMKIAVGKIGKEAIKLVSIEYLNYMIEHPGVYETIQWAVWHGTEETATIFNNYLSLLTTLIQSCSLNKDKTLEILNMLTGIIHGYTTLQLGNAFSASDKVRFELAEAIDTLLVGIFQKYK</sequence>
<dbReference type="EMBL" id="HG002388">
    <property type="protein sequence ID" value="CDF47151.1"/>
    <property type="molecule type" value="Genomic_DNA"/>
</dbReference>
<dbReference type="PANTHER" id="PTHR43479">
    <property type="entry name" value="ACREF/ENVCD OPERON REPRESSOR-RELATED"/>
    <property type="match status" value="1"/>
</dbReference>
<feature type="domain" description="HTH tetR-type" evidence="5">
    <location>
        <begin position="7"/>
        <end position="67"/>
    </location>
</feature>
<dbReference type="PANTHER" id="PTHR43479:SF11">
    <property type="entry name" value="ACREF_ENVCD OPERON REPRESSOR-RELATED"/>
    <property type="match status" value="1"/>
</dbReference>
<dbReference type="Gene3D" id="1.10.357.10">
    <property type="entry name" value="Tetracycline Repressor, domain 2"/>
    <property type="match status" value="1"/>
</dbReference>
<dbReference type="InterPro" id="IPR001647">
    <property type="entry name" value="HTH_TetR"/>
</dbReference>
<gene>
    <name evidence="6" type="primary">tetR</name>
</gene>
<evidence type="ECO:0000256" key="4">
    <source>
        <dbReference type="PROSITE-ProRule" id="PRU00335"/>
    </source>
</evidence>
<dbReference type="SUPFAM" id="SSF46689">
    <property type="entry name" value="Homeodomain-like"/>
    <property type="match status" value="1"/>
</dbReference>
<protein>
    <recommendedName>
        <fullName evidence="5">HTH tetR-type domain-containing protein</fullName>
    </recommendedName>
</protein>
<dbReference type="InterPro" id="IPR025996">
    <property type="entry name" value="MT1864/Rv1816-like_C"/>
</dbReference>
<evidence type="ECO:0000259" key="5">
    <source>
        <dbReference type="PROSITE" id="PS50977"/>
    </source>
</evidence>
<dbReference type="GO" id="GO:0003677">
    <property type="term" value="F:DNA binding"/>
    <property type="evidence" value="ECO:0007669"/>
    <property type="project" value="UniProtKB-UniRule"/>
</dbReference>
<dbReference type="InterPro" id="IPR036271">
    <property type="entry name" value="Tet_transcr_reg_TetR-rel_C_sf"/>
</dbReference>
<keyword evidence="3" id="KW-0804">Transcription</keyword>
<evidence type="ECO:0000313" key="6">
    <source>
        <dbReference type="EMBL" id="CDF47151.1"/>
    </source>
</evidence>
<organism evidence="6">
    <name type="scientific">Clostridioides difficile</name>
    <name type="common">Peptoclostridium difficile</name>
    <dbReference type="NCBI Taxonomy" id="1496"/>
    <lineage>
        <taxon>Bacteria</taxon>
        <taxon>Bacillati</taxon>
        <taxon>Bacillota</taxon>
        <taxon>Clostridia</taxon>
        <taxon>Peptostreptococcales</taxon>
        <taxon>Peptostreptococcaceae</taxon>
        <taxon>Clostridioides</taxon>
    </lineage>
</organism>
<reference evidence="6" key="1">
    <citation type="submission" date="2013-04" db="EMBL/GenBank/DDBJ databases">
        <authorList>
            <person name="Dingle K."/>
        </authorList>
    </citation>
    <scope>NUCLEOTIDE SEQUENCE</scope>
    <source>
        <strain evidence="6">Ox2155</strain>
    </source>
</reference>
<keyword evidence="2 4" id="KW-0238">DNA-binding</keyword>
<dbReference type="InterPro" id="IPR050624">
    <property type="entry name" value="HTH-type_Tx_Regulator"/>
</dbReference>
<dbReference type="PROSITE" id="PS50977">
    <property type="entry name" value="HTH_TETR_2"/>
    <property type="match status" value="1"/>
</dbReference>
<dbReference type="Pfam" id="PF13305">
    <property type="entry name" value="TetR_C_33"/>
    <property type="match status" value="1"/>
</dbReference>
<evidence type="ECO:0000256" key="3">
    <source>
        <dbReference type="ARBA" id="ARBA00023163"/>
    </source>
</evidence>
<keyword evidence="1" id="KW-0805">Transcription regulation</keyword>
<evidence type="ECO:0000256" key="1">
    <source>
        <dbReference type="ARBA" id="ARBA00023015"/>
    </source>
</evidence>
<dbReference type="InterPro" id="IPR009057">
    <property type="entry name" value="Homeodomain-like_sf"/>
</dbReference>
<reference evidence="6" key="2">
    <citation type="submission" date="2013-11" db="EMBL/GenBank/DDBJ databases">
        <title>Evolutionary History of the Clostridium difficile Pathogenicity Locus.</title>
        <authorList>
            <person name="Dingle K.E."/>
            <person name="Elliott B."/>
            <person name="Robinson E."/>
            <person name="Griffiths D."/>
            <person name="Eyre D.W."/>
            <person name="Stoesser N."/>
            <person name="Vaughan A."/>
            <person name="Golubchik T."/>
            <person name="Fawley W.N."/>
            <person name="Wilcox M.H."/>
            <person name="Peto T.E."/>
            <person name="Walker A.S."/>
            <person name="Riley T.V."/>
            <person name="Crook D.W."/>
            <person name="Didelot X."/>
        </authorList>
    </citation>
    <scope>NUCLEOTIDE SEQUENCE</scope>
    <source>
        <strain evidence="6">Ox2155</strain>
    </source>
</reference>
<evidence type="ECO:0000256" key="2">
    <source>
        <dbReference type="ARBA" id="ARBA00023125"/>
    </source>
</evidence>
<accession>V5ZEJ8</accession>
<name>V5ZEJ8_CLODI</name>
<dbReference type="AlphaFoldDB" id="V5ZEJ8"/>
<feature type="DNA-binding region" description="H-T-H motif" evidence="4">
    <location>
        <begin position="30"/>
        <end position="49"/>
    </location>
</feature>
<dbReference type="SUPFAM" id="SSF48498">
    <property type="entry name" value="Tetracyclin repressor-like, C-terminal domain"/>
    <property type="match status" value="1"/>
</dbReference>
<dbReference type="Gene3D" id="1.10.10.60">
    <property type="entry name" value="Homeodomain-like"/>
    <property type="match status" value="1"/>
</dbReference>
<proteinExistence type="predicted"/>